<feature type="region of interest" description="Disordered" evidence="7">
    <location>
        <begin position="1"/>
        <end position="140"/>
    </location>
</feature>
<organism evidence="10 11">
    <name type="scientific">Panicum virgatum</name>
    <name type="common">Blackwell switchgrass</name>
    <dbReference type="NCBI Taxonomy" id="38727"/>
    <lineage>
        <taxon>Eukaryota</taxon>
        <taxon>Viridiplantae</taxon>
        <taxon>Streptophyta</taxon>
        <taxon>Embryophyta</taxon>
        <taxon>Tracheophyta</taxon>
        <taxon>Spermatophyta</taxon>
        <taxon>Magnoliopsida</taxon>
        <taxon>Liliopsida</taxon>
        <taxon>Poales</taxon>
        <taxon>Poaceae</taxon>
        <taxon>PACMAD clade</taxon>
        <taxon>Panicoideae</taxon>
        <taxon>Panicodae</taxon>
        <taxon>Paniceae</taxon>
        <taxon>Panicinae</taxon>
        <taxon>Panicum</taxon>
        <taxon>Panicum sect. Hiantes</taxon>
    </lineage>
</organism>
<evidence type="ECO:0000256" key="2">
    <source>
        <dbReference type="ARBA" id="ARBA00022723"/>
    </source>
</evidence>
<dbReference type="CDD" id="cd15539">
    <property type="entry name" value="PHD1_AIRE"/>
    <property type="match status" value="1"/>
</dbReference>
<feature type="compositionally biased region" description="Gly residues" evidence="7">
    <location>
        <begin position="114"/>
        <end position="129"/>
    </location>
</feature>
<dbReference type="InterPro" id="IPR016181">
    <property type="entry name" value="Acyl_CoA_acyltransferase"/>
</dbReference>
<proteinExistence type="predicted"/>
<dbReference type="Pfam" id="PF23209">
    <property type="entry name" value="IDM1_C"/>
    <property type="match status" value="1"/>
</dbReference>
<dbReference type="GO" id="GO:0008270">
    <property type="term" value="F:zinc ion binding"/>
    <property type="evidence" value="ECO:0007669"/>
    <property type="project" value="UniProtKB-KW"/>
</dbReference>
<dbReference type="Gene3D" id="3.30.40.10">
    <property type="entry name" value="Zinc/RING finger domain, C3HC4 (zinc finger)"/>
    <property type="match status" value="1"/>
</dbReference>
<dbReference type="PANTHER" id="PTHR46508:SF15">
    <property type="entry name" value="ACYL-COA N-ACYLTRANSFERASE WITH RING_FYVE_PHD-TYPE ZINC FINGER PROTEIN"/>
    <property type="match status" value="1"/>
</dbReference>
<evidence type="ECO:0000256" key="1">
    <source>
        <dbReference type="ARBA" id="ARBA00004123"/>
    </source>
</evidence>
<comment type="subcellular location">
    <subcellularLocation>
        <location evidence="1">Nucleus</location>
    </subcellularLocation>
</comment>
<dbReference type="SMART" id="SM00249">
    <property type="entry name" value="PHD"/>
    <property type="match status" value="2"/>
</dbReference>
<feature type="region of interest" description="Disordered" evidence="7">
    <location>
        <begin position="1268"/>
        <end position="1293"/>
    </location>
</feature>
<dbReference type="Pfam" id="PF22970">
    <property type="entry name" value="DUF7028"/>
    <property type="match status" value="1"/>
</dbReference>
<keyword evidence="5" id="KW-0539">Nucleus</keyword>
<accession>A0A8T0VTQ6</accession>
<dbReference type="SUPFAM" id="SSF55729">
    <property type="entry name" value="Acyl-CoA N-acyltransferases (Nat)"/>
    <property type="match status" value="1"/>
</dbReference>
<feature type="region of interest" description="Disordered" evidence="7">
    <location>
        <begin position="237"/>
        <end position="268"/>
    </location>
</feature>
<feature type="region of interest" description="Disordered" evidence="7">
    <location>
        <begin position="162"/>
        <end position="204"/>
    </location>
</feature>
<dbReference type="PANTHER" id="PTHR46508">
    <property type="entry name" value="PHD FINGER FAMILY PROTEIN"/>
    <property type="match status" value="1"/>
</dbReference>
<feature type="region of interest" description="Disordered" evidence="7">
    <location>
        <begin position="599"/>
        <end position="641"/>
    </location>
</feature>
<dbReference type="InterPro" id="IPR019787">
    <property type="entry name" value="Znf_PHD-finger"/>
</dbReference>
<gene>
    <name evidence="10" type="ORF">PVAP13_2KG059700</name>
</gene>
<evidence type="ECO:0000256" key="5">
    <source>
        <dbReference type="ARBA" id="ARBA00023242"/>
    </source>
</evidence>
<feature type="domain" description="PHD-type" evidence="8">
    <location>
        <begin position="776"/>
        <end position="820"/>
    </location>
</feature>
<feature type="region of interest" description="Disordered" evidence="7">
    <location>
        <begin position="354"/>
        <end position="374"/>
    </location>
</feature>
<name>A0A8T0VTQ6_PANVG</name>
<evidence type="ECO:0000259" key="8">
    <source>
        <dbReference type="PROSITE" id="PS50016"/>
    </source>
</evidence>
<dbReference type="PROSITE" id="PS51186">
    <property type="entry name" value="GNAT"/>
    <property type="match status" value="1"/>
</dbReference>
<dbReference type="GO" id="GO:0005634">
    <property type="term" value="C:nucleus"/>
    <property type="evidence" value="ECO:0007669"/>
    <property type="project" value="UniProtKB-SubCell"/>
</dbReference>
<dbReference type="OrthoDB" id="429143at2759"/>
<dbReference type="InterPro" id="IPR011011">
    <property type="entry name" value="Znf_FYVE_PHD"/>
</dbReference>
<feature type="compositionally biased region" description="Basic and acidic residues" evidence="7">
    <location>
        <begin position="175"/>
        <end position="193"/>
    </location>
</feature>
<feature type="compositionally biased region" description="Basic and acidic residues" evidence="7">
    <location>
        <begin position="1150"/>
        <end position="1159"/>
    </location>
</feature>
<dbReference type="GO" id="GO:0016747">
    <property type="term" value="F:acyltransferase activity, transferring groups other than amino-acyl groups"/>
    <property type="evidence" value="ECO:0007669"/>
    <property type="project" value="InterPro"/>
</dbReference>
<keyword evidence="11" id="KW-1185">Reference proteome</keyword>
<dbReference type="InterPro" id="IPR032308">
    <property type="entry name" value="TDBD"/>
</dbReference>
<dbReference type="InterPro" id="IPR001965">
    <property type="entry name" value="Znf_PHD"/>
</dbReference>
<dbReference type="Pfam" id="PF16135">
    <property type="entry name" value="TDBD"/>
    <property type="match status" value="1"/>
</dbReference>
<keyword evidence="2" id="KW-0479">Metal-binding</keyword>
<feature type="compositionally biased region" description="Low complexity" evidence="7">
    <location>
        <begin position="419"/>
        <end position="436"/>
    </location>
</feature>
<reference evidence="10" key="1">
    <citation type="submission" date="2020-05" db="EMBL/GenBank/DDBJ databases">
        <title>WGS assembly of Panicum virgatum.</title>
        <authorList>
            <person name="Lovell J.T."/>
            <person name="Jenkins J."/>
            <person name="Shu S."/>
            <person name="Juenger T.E."/>
            <person name="Schmutz J."/>
        </authorList>
    </citation>
    <scope>NUCLEOTIDE SEQUENCE</scope>
    <source>
        <strain evidence="10">AP13</strain>
    </source>
</reference>
<comment type="caution">
    <text evidence="10">The sequence shown here is derived from an EMBL/GenBank/DDBJ whole genome shotgun (WGS) entry which is preliminary data.</text>
</comment>
<feature type="region of interest" description="Disordered" evidence="7">
    <location>
        <begin position="419"/>
        <end position="504"/>
    </location>
</feature>
<evidence type="ECO:0000259" key="9">
    <source>
        <dbReference type="PROSITE" id="PS51186"/>
    </source>
</evidence>
<evidence type="ECO:0000313" key="10">
    <source>
        <dbReference type="EMBL" id="KAG2640231.1"/>
    </source>
</evidence>
<dbReference type="Proteomes" id="UP000823388">
    <property type="component" value="Chromosome 2K"/>
</dbReference>
<dbReference type="PROSITE" id="PS50016">
    <property type="entry name" value="ZF_PHD_2"/>
    <property type="match status" value="1"/>
</dbReference>
<dbReference type="InterPro" id="IPR013083">
    <property type="entry name" value="Znf_RING/FYVE/PHD"/>
</dbReference>
<dbReference type="InterPro" id="IPR054292">
    <property type="entry name" value="DUF7028"/>
</dbReference>
<feature type="compositionally biased region" description="Basic and acidic residues" evidence="7">
    <location>
        <begin position="444"/>
        <end position="455"/>
    </location>
</feature>
<evidence type="ECO:0008006" key="12">
    <source>
        <dbReference type="Google" id="ProtNLM"/>
    </source>
</evidence>
<feature type="compositionally biased region" description="Polar residues" evidence="7">
    <location>
        <begin position="1268"/>
        <end position="1278"/>
    </location>
</feature>
<evidence type="ECO:0000256" key="3">
    <source>
        <dbReference type="ARBA" id="ARBA00022771"/>
    </source>
</evidence>
<evidence type="ECO:0000256" key="6">
    <source>
        <dbReference type="PROSITE-ProRule" id="PRU00146"/>
    </source>
</evidence>
<feature type="compositionally biased region" description="Basic and acidic residues" evidence="7">
    <location>
        <begin position="74"/>
        <end position="96"/>
    </location>
</feature>
<protein>
    <recommendedName>
        <fullName evidence="12">PHD-type domain-containing protein</fullName>
    </recommendedName>
</protein>
<feature type="compositionally biased region" description="Polar residues" evidence="7">
    <location>
        <begin position="194"/>
        <end position="204"/>
    </location>
</feature>
<feature type="compositionally biased region" description="Basic and acidic residues" evidence="7">
    <location>
        <begin position="237"/>
        <end position="249"/>
    </location>
</feature>
<evidence type="ECO:0000256" key="4">
    <source>
        <dbReference type="ARBA" id="ARBA00022833"/>
    </source>
</evidence>
<keyword evidence="4" id="KW-0862">Zinc</keyword>
<dbReference type="InterPro" id="IPR056511">
    <property type="entry name" value="IDM1_C"/>
</dbReference>
<feature type="compositionally biased region" description="Polar residues" evidence="7">
    <location>
        <begin position="163"/>
        <end position="174"/>
    </location>
</feature>
<feature type="region of interest" description="Disordered" evidence="7">
    <location>
        <begin position="1132"/>
        <end position="1159"/>
    </location>
</feature>
<evidence type="ECO:0000313" key="11">
    <source>
        <dbReference type="Proteomes" id="UP000823388"/>
    </source>
</evidence>
<dbReference type="EMBL" id="CM029039">
    <property type="protein sequence ID" value="KAG2640231.1"/>
    <property type="molecule type" value="Genomic_DNA"/>
</dbReference>
<evidence type="ECO:0000256" key="7">
    <source>
        <dbReference type="SAM" id="MobiDB-lite"/>
    </source>
</evidence>
<sequence>MGSDGDERGSAAASARKPRKRQLVIESSDSEADEYCISTRQNAGAAASVGNAGAGGRGDDDQLVEKAVNVSSEKVSDVKSTDGEGSEKNKEAELEKSSPQPVAKKIRVEAVHGSGSGSSGGASKGGTGGKMLPRGLPTWRFEKPEVRGGRVLDDKGEVDMKASSVSNVKGQVSSLDDKRRRVELQKHEKRTPLKTDQGNSVDSGQQEVIRLQGKGGVLRILPKNDKLVRDMGDDKTLSKKTKVDGETGDGKNLPTNIKADERTGDGRIPTKRGVLKLLPKNNGMVKETNDGKLLPKNKVNGETGDARILMKNSRVDKESSDGKIITNKTKLDGEFSGHKMPMQNSTMGLETAAEKFHPRSSKADGETNKSYKGYKEKSGALAEFQKQDSNGEKRVMGKLVSPIMLRKSDPSIVGVSLGQSMKQQNSKQQQKNSSLNHHQASLSQKDENTKSSEHKNMKKRLLEHKGLPGNLSKKAKSEANDLQGTSGPVINKLEMKKPRGGPVNKLKQDVRNQIKRLLLDNGWKIELRQRKNKDYEDSVYVSPEGTGYWSITKAYAVYQEQFQNPHDENHMGCSSELNNIIPKDDLAMLKKNIVRRRTNKEIYGTKKKPGGSKSRGSKDILAKKISRNKQRNRDDGVKTNHRRCGLLVRGGTHNMENNMDGYIPYEWKRTVYSWMIDLEVISEDTEVKYMNNKRTRAMLEGKITRKGIFCGCCSKILTAAKFEIHAGSKEKQPYKNIFLKDGRVSLLQCLHDAWEKHAQYEKKGFYKIDLGEDQHDDTCAICGDGGNLLCCDHCASTFHLDCLGIKMPRGDWYCRSCLCRFCGSAQEKTSSSPELLSCLQCSRKYHQACSPGTESDSICTKPSTLVDCFCSPGCRKVYRRLKKLLGTKNDIEAGFSWSLVRCFATCHAIPPKNKAQSVHCNSKTALAFTVMDECFEPHIDERSGINMIHNVVYNCGSDVSRLDFSGFYTFILEQGDEVISAASIRIHGTDLAEMPFIGTRGMYRHQGMCRRLLSGIESALCSLNVRKLVISAVPEMENTWTAVFGFKPVEPSKKQRIKSLNLLIINGTGLLEKRLLPTGTVDGQTTAKPGSNAVGSDKADAKIFGEASGSMTPVHVSHEFVVVNDLEIKCHESPRPLNRNPAGLTSDQRPAAEENDVKRTLERTSRVSVGDNKLHTLPGINCGDDMLLKAGADNTQEGKCGEINGQFITENTVAEQKCQDKSNSSRSNSHATPVSVDPCSCLSTEVGKSENCPSTELSVGAAPIIGKTESNLTSNSPSVHCANQEHEKSCAAPVDTNRPLATMDEKPDNHELKTGVADGYLQSSMEAKSLEDTINIVNGTSIAYIDKDTSEDHSASDSGLSVKGSVQKPEIIEDKVGSFLPDLKHPSCQDSLEKLTGSKSLTSDMIDTDDVAIKVGMTVESCNEAGMSAPILDISNAVCKVVIKPTQTCGDGQLCGEDVICSNNRESDLASREPVNA</sequence>
<feature type="domain" description="N-acetyltransferase" evidence="9">
    <location>
        <begin position="929"/>
        <end position="1077"/>
    </location>
</feature>
<dbReference type="InterPro" id="IPR000182">
    <property type="entry name" value="GNAT_dom"/>
</dbReference>
<keyword evidence="3 6" id="KW-0863">Zinc-finger</keyword>
<dbReference type="Pfam" id="PF00628">
    <property type="entry name" value="PHD"/>
    <property type="match status" value="1"/>
</dbReference>
<dbReference type="SUPFAM" id="SSF57903">
    <property type="entry name" value="FYVE/PHD zinc finger"/>
    <property type="match status" value="1"/>
</dbReference>